<evidence type="ECO:0000259" key="2">
    <source>
        <dbReference type="Pfam" id="PF13006"/>
    </source>
</evidence>
<protein>
    <submittedName>
        <fullName evidence="3">Sulfate and thiosulfate binding protein CysP</fullName>
    </submittedName>
</protein>
<dbReference type="GO" id="GO:0003677">
    <property type="term" value="F:DNA binding"/>
    <property type="evidence" value="ECO:0007669"/>
    <property type="project" value="InterPro"/>
</dbReference>
<name>A0A563VYL4_9CYAN</name>
<accession>A0A563VYL4</accession>
<dbReference type="PANTHER" id="PTHR37529:SF1">
    <property type="entry name" value="TRANSPOSASE INSG FOR INSERTION SEQUENCE ELEMENT IS4-RELATED"/>
    <property type="match status" value="1"/>
</dbReference>
<reference evidence="3 4" key="1">
    <citation type="submission" date="2019-01" db="EMBL/GenBank/DDBJ databases">
        <authorList>
            <person name="Brito A."/>
        </authorList>
    </citation>
    <scope>NUCLEOTIDE SEQUENCE [LARGE SCALE GENOMIC DNA]</scope>
    <source>
        <strain evidence="3">1</strain>
    </source>
</reference>
<gene>
    <name evidence="3" type="ORF">H1P_4610001</name>
</gene>
<dbReference type="GO" id="GO:0006313">
    <property type="term" value="P:DNA transposition"/>
    <property type="evidence" value="ECO:0007669"/>
    <property type="project" value="InterPro"/>
</dbReference>
<feature type="domain" description="Transposase IS4-like" evidence="1">
    <location>
        <begin position="114"/>
        <end position="334"/>
    </location>
</feature>
<feature type="domain" description="Transposase IS4 N-terminal" evidence="2">
    <location>
        <begin position="7"/>
        <end position="92"/>
    </location>
</feature>
<dbReference type="AlphaFoldDB" id="A0A563VYL4"/>
<dbReference type="InterPro" id="IPR012337">
    <property type="entry name" value="RNaseH-like_sf"/>
</dbReference>
<dbReference type="Pfam" id="PF01609">
    <property type="entry name" value="DDE_Tnp_1"/>
    <property type="match status" value="1"/>
</dbReference>
<dbReference type="NCBIfam" id="NF033592">
    <property type="entry name" value="transpos_IS4_1"/>
    <property type="match status" value="1"/>
</dbReference>
<dbReference type="EMBL" id="CAACVJ010000403">
    <property type="protein sequence ID" value="VEP16548.1"/>
    <property type="molecule type" value="Genomic_DNA"/>
</dbReference>
<keyword evidence="4" id="KW-1185">Reference proteome</keyword>
<dbReference type="SUPFAM" id="SSF53098">
    <property type="entry name" value="Ribonuclease H-like"/>
    <property type="match status" value="1"/>
</dbReference>
<proteinExistence type="predicted"/>
<evidence type="ECO:0000259" key="1">
    <source>
        <dbReference type="Pfam" id="PF01609"/>
    </source>
</evidence>
<evidence type="ECO:0000313" key="3">
    <source>
        <dbReference type="EMBL" id="VEP16548.1"/>
    </source>
</evidence>
<dbReference type="InterPro" id="IPR024473">
    <property type="entry name" value="Transposases_IS4_N"/>
</dbReference>
<dbReference type="Pfam" id="PF13006">
    <property type="entry name" value="Nterm_IS4"/>
    <property type="match status" value="1"/>
</dbReference>
<evidence type="ECO:0000313" key="4">
    <source>
        <dbReference type="Proteomes" id="UP000320055"/>
    </source>
</evidence>
<dbReference type="Proteomes" id="UP000320055">
    <property type="component" value="Unassembled WGS sequence"/>
</dbReference>
<organism evidence="3 4">
    <name type="scientific">Hyella patelloides LEGE 07179</name>
    <dbReference type="NCBI Taxonomy" id="945734"/>
    <lineage>
        <taxon>Bacteria</taxon>
        <taxon>Bacillati</taxon>
        <taxon>Cyanobacteriota</taxon>
        <taxon>Cyanophyceae</taxon>
        <taxon>Pleurocapsales</taxon>
        <taxon>Hyellaceae</taxon>
        <taxon>Hyella</taxon>
    </lineage>
</organism>
<dbReference type="PANTHER" id="PTHR37529">
    <property type="entry name" value="TRANSPOSASE INSG FOR INSERTION SEQUENCE ELEMENT IS4-RELATED"/>
    <property type="match status" value="1"/>
</dbReference>
<dbReference type="GO" id="GO:0004803">
    <property type="term" value="F:transposase activity"/>
    <property type="evidence" value="ECO:0007669"/>
    <property type="project" value="InterPro"/>
</dbReference>
<sequence>MRRSGEACHCVIAETHSQEKRNRLLPTHLIIALVIALSLWSKDSVVDVLKNLIQGLSASWIPQGIRWKTPSKSSISEARQRVGCAVMTRLFEKLARPMATMETPSAFLKGLRWMAIDGTVFDIPDTEENGRVFGYPGSPKGTKAAFPKARLVILVELGTHLITDALISPYRIGERVRAIKLLRSVESGMLLTWDRGLHSFKMVQAAVNQQCHILGRLPKNVKFLPVQELADGSYLSWINPDHKSKKKGATRIQVRVIEYLILEKGEEVVYRLITDLMDYEMFPSLVLADEYHWRWEIENTLSEFKTHLNARKTPIRSKKPKLVVQEIYGWLLAHWTVRSLIVRASATTELSPLQFSFTATLRILRRAISQFQQALPSSLPFLFSWLICEITEQIIPNRQGRTNPRVVKKPRSKFQARKPIHRTGFTQLQPLTFAVASSST</sequence>
<dbReference type="RefSeq" id="WP_342799634.1">
    <property type="nucleotide sequence ID" value="NZ_LR214196.1"/>
</dbReference>
<dbReference type="InterPro" id="IPR002559">
    <property type="entry name" value="Transposase_11"/>
</dbReference>
<dbReference type="InterPro" id="IPR047952">
    <property type="entry name" value="Transpos_IS4"/>
</dbReference>